<organism evidence="1 2">
    <name type="scientific">Paractinoplanes toevensis</name>
    <dbReference type="NCBI Taxonomy" id="571911"/>
    <lineage>
        <taxon>Bacteria</taxon>
        <taxon>Bacillati</taxon>
        <taxon>Actinomycetota</taxon>
        <taxon>Actinomycetes</taxon>
        <taxon>Micromonosporales</taxon>
        <taxon>Micromonosporaceae</taxon>
        <taxon>Paractinoplanes</taxon>
    </lineage>
</organism>
<sequence>MIVPIGPRCRVMARSRDSCGFHRRDWLTMNSSPVSSAAATSERARLSESATGFSPSTGRPANNAAVVTEWWASGTVTLISACAPVCRASSTASLP</sequence>
<comment type="caution">
    <text evidence="1">The sequence shown here is derived from an EMBL/GenBank/DDBJ whole genome shotgun (WGS) entry which is preliminary data.</text>
</comment>
<accession>A0A919W8G1</accession>
<keyword evidence="2" id="KW-1185">Reference proteome</keyword>
<evidence type="ECO:0000313" key="2">
    <source>
        <dbReference type="Proteomes" id="UP000677082"/>
    </source>
</evidence>
<gene>
    <name evidence="1" type="ORF">Ato02nite_054740</name>
</gene>
<evidence type="ECO:0000313" key="1">
    <source>
        <dbReference type="EMBL" id="GIM93681.1"/>
    </source>
</evidence>
<name>A0A919W8G1_9ACTN</name>
<dbReference type="Proteomes" id="UP000677082">
    <property type="component" value="Unassembled WGS sequence"/>
</dbReference>
<proteinExistence type="predicted"/>
<protein>
    <submittedName>
        <fullName evidence="1">Uncharacterized protein</fullName>
    </submittedName>
</protein>
<dbReference type="AlphaFoldDB" id="A0A919W8G1"/>
<reference evidence="1 2" key="1">
    <citation type="submission" date="2021-03" db="EMBL/GenBank/DDBJ databases">
        <title>Whole genome shotgun sequence of Actinoplanes toevensis NBRC 105298.</title>
        <authorList>
            <person name="Komaki H."/>
            <person name="Tamura T."/>
        </authorList>
    </citation>
    <scope>NUCLEOTIDE SEQUENCE [LARGE SCALE GENOMIC DNA]</scope>
    <source>
        <strain evidence="1 2">NBRC 105298</strain>
    </source>
</reference>
<dbReference type="EMBL" id="BOQN01000068">
    <property type="protein sequence ID" value="GIM93681.1"/>
    <property type="molecule type" value="Genomic_DNA"/>
</dbReference>